<gene>
    <name evidence="2" type="ORF">CDL15_Pgr007674</name>
</gene>
<evidence type="ECO:0000313" key="2">
    <source>
        <dbReference type="EMBL" id="OWM81636.1"/>
    </source>
</evidence>
<sequence>MCSESEGIVSSCSEQCLGSKEVGECSDNGEEEEEEEEGEEDGDNESTMRSRGGNNLLSRLLRRFPVTENLRKLPFDEVHSLSLSLYLSLCPSLPCKTEVEFTPVYT</sequence>
<organism evidence="2 3">
    <name type="scientific">Punica granatum</name>
    <name type="common">Pomegranate</name>
    <dbReference type="NCBI Taxonomy" id="22663"/>
    <lineage>
        <taxon>Eukaryota</taxon>
        <taxon>Viridiplantae</taxon>
        <taxon>Streptophyta</taxon>
        <taxon>Embryophyta</taxon>
        <taxon>Tracheophyta</taxon>
        <taxon>Spermatophyta</taxon>
        <taxon>Magnoliopsida</taxon>
        <taxon>eudicotyledons</taxon>
        <taxon>Gunneridae</taxon>
        <taxon>Pentapetalae</taxon>
        <taxon>rosids</taxon>
        <taxon>malvids</taxon>
        <taxon>Myrtales</taxon>
        <taxon>Lythraceae</taxon>
        <taxon>Punica</taxon>
    </lineage>
</organism>
<reference evidence="3" key="1">
    <citation type="journal article" date="2017" name="Plant J.">
        <title>The pomegranate (Punica granatum L.) genome and the genomics of punicalagin biosynthesis.</title>
        <authorList>
            <person name="Qin G."/>
            <person name="Xu C."/>
            <person name="Ming R."/>
            <person name="Tang H."/>
            <person name="Guyot R."/>
            <person name="Kramer E.M."/>
            <person name="Hu Y."/>
            <person name="Yi X."/>
            <person name="Qi Y."/>
            <person name="Xu X."/>
            <person name="Gao Z."/>
            <person name="Pan H."/>
            <person name="Jian J."/>
            <person name="Tian Y."/>
            <person name="Yue Z."/>
            <person name="Xu Y."/>
        </authorList>
    </citation>
    <scope>NUCLEOTIDE SEQUENCE [LARGE SCALE GENOMIC DNA]</scope>
    <source>
        <strain evidence="3">cv. Dabenzi</strain>
    </source>
</reference>
<feature type="region of interest" description="Disordered" evidence="1">
    <location>
        <begin position="20"/>
        <end position="53"/>
    </location>
</feature>
<comment type="caution">
    <text evidence="2">The sequence shown here is derived from an EMBL/GenBank/DDBJ whole genome shotgun (WGS) entry which is preliminary data.</text>
</comment>
<evidence type="ECO:0000256" key="1">
    <source>
        <dbReference type="SAM" id="MobiDB-lite"/>
    </source>
</evidence>
<dbReference type="AlphaFoldDB" id="A0A218XAC0"/>
<name>A0A218XAC0_PUNGR</name>
<accession>A0A218XAC0</accession>
<proteinExistence type="predicted"/>
<protein>
    <submittedName>
        <fullName evidence="2">Uncharacterized protein</fullName>
    </submittedName>
</protein>
<dbReference type="Proteomes" id="UP000197138">
    <property type="component" value="Unassembled WGS sequence"/>
</dbReference>
<dbReference type="EMBL" id="MTKT01002214">
    <property type="protein sequence ID" value="OWM81636.1"/>
    <property type="molecule type" value="Genomic_DNA"/>
</dbReference>
<feature type="compositionally biased region" description="Acidic residues" evidence="1">
    <location>
        <begin position="27"/>
        <end position="44"/>
    </location>
</feature>
<evidence type="ECO:0000313" key="3">
    <source>
        <dbReference type="Proteomes" id="UP000197138"/>
    </source>
</evidence>